<dbReference type="InterPro" id="IPR023828">
    <property type="entry name" value="Peptidase_S8_Ser-AS"/>
</dbReference>
<dbReference type="InterPro" id="IPR051553">
    <property type="entry name" value="Ran_GTPase-activating"/>
</dbReference>
<evidence type="ECO:0000259" key="9">
    <source>
        <dbReference type="Pfam" id="PF00082"/>
    </source>
</evidence>
<dbReference type="PROSITE" id="PS51892">
    <property type="entry name" value="SUBTILASE"/>
    <property type="match status" value="1"/>
</dbReference>
<evidence type="ECO:0000256" key="3">
    <source>
        <dbReference type="ARBA" id="ARBA00022737"/>
    </source>
</evidence>
<dbReference type="GO" id="GO:0005737">
    <property type="term" value="C:cytoplasm"/>
    <property type="evidence" value="ECO:0007669"/>
    <property type="project" value="TreeGrafter"/>
</dbReference>
<dbReference type="PROSITE" id="PS00137">
    <property type="entry name" value="SUBTILASE_HIS"/>
    <property type="match status" value="1"/>
</dbReference>
<dbReference type="PANTHER" id="PTHR45982">
    <property type="entry name" value="REGULATOR OF CHROMOSOME CONDENSATION"/>
    <property type="match status" value="1"/>
</dbReference>
<dbReference type="GO" id="GO:0004252">
    <property type="term" value="F:serine-type endopeptidase activity"/>
    <property type="evidence" value="ECO:0007669"/>
    <property type="project" value="InterPro"/>
</dbReference>
<evidence type="ECO:0000256" key="2">
    <source>
        <dbReference type="ARBA" id="ARBA00022670"/>
    </source>
</evidence>
<comment type="caution">
    <text evidence="6">Lacks conserved residue(s) required for the propagation of feature annotation.</text>
</comment>
<keyword evidence="8" id="KW-0732">Signal</keyword>
<protein>
    <submittedName>
        <fullName evidence="11">Alpha-tubulin suppressor-like RCC1 family protein</fullName>
    </submittedName>
</protein>
<dbReference type="GO" id="GO:0006508">
    <property type="term" value="P:proteolysis"/>
    <property type="evidence" value="ECO:0007669"/>
    <property type="project" value="UniProtKB-KW"/>
</dbReference>
<dbReference type="InterPro" id="IPR000209">
    <property type="entry name" value="Peptidase_S8/S53_dom"/>
</dbReference>
<dbReference type="InterPro" id="IPR009091">
    <property type="entry name" value="RCC1/BLIP-II"/>
</dbReference>
<evidence type="ECO:0000313" key="11">
    <source>
        <dbReference type="EMBL" id="REE99718.1"/>
    </source>
</evidence>
<dbReference type="SUPFAM" id="SSF50985">
    <property type="entry name" value="RCC1/BLIP-II"/>
    <property type="match status" value="2"/>
</dbReference>
<keyword evidence="12" id="KW-1185">Reference proteome</keyword>
<comment type="similarity">
    <text evidence="6">Belongs to the peptidase S8 family.</text>
</comment>
<evidence type="ECO:0000256" key="7">
    <source>
        <dbReference type="SAM" id="MobiDB-lite"/>
    </source>
</evidence>
<evidence type="ECO:0000259" key="10">
    <source>
        <dbReference type="Pfam" id="PF25390"/>
    </source>
</evidence>
<keyword evidence="5" id="KW-0720">Serine protease</keyword>
<dbReference type="Pfam" id="PF25390">
    <property type="entry name" value="WD40_RLD"/>
    <property type="match status" value="2"/>
</dbReference>
<dbReference type="Proteomes" id="UP000256661">
    <property type="component" value="Unassembled WGS sequence"/>
</dbReference>
<feature type="region of interest" description="Disordered" evidence="7">
    <location>
        <begin position="33"/>
        <end position="61"/>
    </location>
</feature>
<dbReference type="PROSITE" id="PS00138">
    <property type="entry name" value="SUBTILASE_SER"/>
    <property type="match status" value="1"/>
</dbReference>
<keyword evidence="3" id="KW-0677">Repeat</keyword>
<dbReference type="InterPro" id="IPR022398">
    <property type="entry name" value="Peptidase_S8_His-AS"/>
</dbReference>
<keyword evidence="2" id="KW-0645">Protease</keyword>
<dbReference type="PROSITE" id="PS50012">
    <property type="entry name" value="RCC1_3"/>
    <property type="match status" value="11"/>
</dbReference>
<dbReference type="InterPro" id="IPR058923">
    <property type="entry name" value="RCC1-like_dom"/>
</dbReference>
<dbReference type="PANTHER" id="PTHR45982:SF1">
    <property type="entry name" value="REGULATOR OF CHROMOSOME CONDENSATION"/>
    <property type="match status" value="1"/>
</dbReference>
<evidence type="ECO:0000256" key="4">
    <source>
        <dbReference type="ARBA" id="ARBA00022801"/>
    </source>
</evidence>
<evidence type="ECO:0000256" key="1">
    <source>
        <dbReference type="ARBA" id="ARBA00022658"/>
    </source>
</evidence>
<proteinExistence type="inferred from homology"/>
<dbReference type="GO" id="GO:0005085">
    <property type="term" value="F:guanyl-nucleotide exchange factor activity"/>
    <property type="evidence" value="ECO:0007669"/>
    <property type="project" value="TreeGrafter"/>
</dbReference>
<feature type="signal peptide" evidence="8">
    <location>
        <begin position="1"/>
        <end position="24"/>
    </location>
</feature>
<evidence type="ECO:0000256" key="8">
    <source>
        <dbReference type="SAM" id="SignalP"/>
    </source>
</evidence>
<feature type="domain" description="Peptidase S8/S53" evidence="9">
    <location>
        <begin position="640"/>
        <end position="875"/>
    </location>
</feature>
<organism evidence="11 12">
    <name type="scientific">Thermomonospora umbrina</name>
    <dbReference type="NCBI Taxonomy" id="111806"/>
    <lineage>
        <taxon>Bacteria</taxon>
        <taxon>Bacillati</taxon>
        <taxon>Actinomycetota</taxon>
        <taxon>Actinomycetes</taxon>
        <taxon>Streptosporangiales</taxon>
        <taxon>Thermomonosporaceae</taxon>
        <taxon>Thermomonospora</taxon>
    </lineage>
</organism>
<dbReference type="InterPro" id="IPR036852">
    <property type="entry name" value="Peptidase_S8/S53_dom_sf"/>
</dbReference>
<feature type="domain" description="RCC1-like" evidence="10">
    <location>
        <begin position="955"/>
        <end position="1250"/>
    </location>
</feature>
<comment type="caution">
    <text evidence="11">The sequence shown here is derived from an EMBL/GenBank/DDBJ whole genome shotgun (WGS) entry which is preliminary data.</text>
</comment>
<dbReference type="Gene3D" id="3.40.50.200">
    <property type="entry name" value="Peptidase S8/S53 domain"/>
    <property type="match status" value="1"/>
</dbReference>
<dbReference type="Gene3D" id="2.130.10.30">
    <property type="entry name" value="Regulator of chromosome condensation 1/beta-lactamase-inhibitor protein II"/>
    <property type="match status" value="4"/>
</dbReference>
<keyword evidence="4" id="KW-0378">Hydrolase</keyword>
<accession>A0A3D9SV99</accession>
<dbReference type="SUPFAM" id="SSF52743">
    <property type="entry name" value="Subtilisin-like"/>
    <property type="match status" value="1"/>
</dbReference>
<dbReference type="InterPro" id="IPR000408">
    <property type="entry name" value="Reg_chr_condens"/>
</dbReference>
<name>A0A3D9SV99_9ACTN</name>
<evidence type="ECO:0000256" key="6">
    <source>
        <dbReference type="PROSITE-ProRule" id="PRU01240"/>
    </source>
</evidence>
<evidence type="ECO:0000313" key="12">
    <source>
        <dbReference type="Proteomes" id="UP000256661"/>
    </source>
</evidence>
<evidence type="ECO:0000256" key="5">
    <source>
        <dbReference type="ARBA" id="ARBA00022825"/>
    </source>
</evidence>
<sequence length="1253" mass="127097">MRPPSRRSWRGLAAVLLTSATVIAPVAANPTTARAEPGPVFDHGRHKGKVPGTRGPLPQGFSKTRMHVKFRSDRKVRLSGAKLSAESGADVTAIQNVLKSHPTARMSRVTTRSENELIEKRLKLEKRAGRKLPDLTSWYVIDAPGGVEGLLAGLNKLPAVEIAQAVPIPVNTTAPVRRSALRNPGDEPLREHQRYRNAADSPAGGGIDADYINAIPGGKGDGITVSVIETIPLFEADAHVPIDGGPGLVAAGAGHTLRVTTAEDGRKVWATGRNLHGELGIGTTTGTKLLTPIPGLSGVTTVAAAGNFSMALKSDGSVWTWGDNTHGQLGIGNTVMRPSPVQVPGITNAVQIAAGEGGHALAVLADGTVRAWGRNSSGQLGDGTTTNRTTPVTVTGLTGVATHFGAISGGELQSMAVLTDGTVKAWGSGLEGRLGNGGTGSVTATTVPGLTNVSHVSNGLAHGLARLTDGTIKAWGRNSSGQVGDGTTTTRTTPVTVPGLTGGFWVTAGDNHSVAEVTDIYGNLVGRAWGANADGQLGDGTTTPRVAPVSMTWSAGESSARTTVAGGRHTYTVLGVIGLNSTGQLGQGDYINRLKLARMVFWYNRFNACHEDLGNRPAPGGRLRYLSEMINVPCHHGRAASHGTQVAGIIGSRDDNQAGLAGIAPNAEMQVGLDDDLVEAVQNSSPGDVMSLSIGWSSSGKHYPWELNSFDYDLIVTATANGVTVVQAAGNGDNDLDDPNDSLAKTLMDRPDSGAIIVGAGEPPSVNGSNCLGAGRPAARTAIAKPVTWWGSTHGSRVNVQGYGMCVATTGLPNAKGLTPSETDPNKMYTGTFNGTSSATPIVAGAVAALQGAAKQSGHVLPVETVRTILQRTGTPQPAGDTHHIGPLPNLRAAIAFLHGGVAAGTVHTLGVKNDGTVWAAGRNSDGQLGDGTTTWRNAPVNVEGLTGVLRTPGSVAGGDAHSVAVKADGTVWAWGQNSAGQLGDGTTTGRTTPVQVAGLTGVVAVAAGGDFSLALKSDGTVWGWGGNGSGQLGDGTTTGRTTPVQATGLTGVVSLAARGQRVMAVRSDGTVRAWGAGPLGNGATAGSSTPVTVTGLTGVVTRPGAIAVGIDHFVAVKTDGTVWTWGGNANGQLGDGTTTGRTTPVQVTGLTGVSGVGAGYWYSLAVKSDGTGAAWGHNANGQLGNGTTGGESTTPVPVTGLSGATGIASGGWFSVANRADGTIFTWGSNAAGQLADGTYTNRTTPGPVNATP</sequence>
<dbReference type="PRINTS" id="PR00633">
    <property type="entry name" value="RCCNDNSATION"/>
</dbReference>
<dbReference type="Pfam" id="PF13540">
    <property type="entry name" value="RCC1_2"/>
    <property type="match status" value="1"/>
</dbReference>
<dbReference type="EMBL" id="QTTT01000001">
    <property type="protein sequence ID" value="REE99718.1"/>
    <property type="molecule type" value="Genomic_DNA"/>
</dbReference>
<keyword evidence="1" id="KW-0344">Guanine-nucleotide releasing factor</keyword>
<feature type="domain" description="RCC1-like" evidence="10">
    <location>
        <begin position="249"/>
        <end position="570"/>
    </location>
</feature>
<reference evidence="11 12" key="1">
    <citation type="submission" date="2018-08" db="EMBL/GenBank/DDBJ databases">
        <title>Sequencing the genomes of 1000 actinobacteria strains.</title>
        <authorList>
            <person name="Klenk H.-P."/>
        </authorList>
    </citation>
    <scope>NUCLEOTIDE SEQUENCE [LARGE SCALE GENOMIC DNA]</scope>
    <source>
        <strain evidence="11 12">DSM 43927</strain>
    </source>
</reference>
<dbReference type="AlphaFoldDB" id="A0A3D9SV99"/>
<dbReference type="Pfam" id="PF00082">
    <property type="entry name" value="Peptidase_S8"/>
    <property type="match status" value="1"/>
</dbReference>
<gene>
    <name evidence="11" type="ORF">DFJ69_5233</name>
</gene>
<feature type="chain" id="PRO_5038720291" evidence="8">
    <location>
        <begin position="25"/>
        <end position="1253"/>
    </location>
</feature>